<feature type="domain" description="DUF305" evidence="2">
    <location>
        <begin position="131"/>
        <end position="183"/>
    </location>
</feature>
<dbReference type="Proteomes" id="UP000008635">
    <property type="component" value="Chromosome"/>
</dbReference>
<dbReference type="AlphaFoldDB" id="E8U4D5"/>
<feature type="domain" description="DUF305" evidence="2">
    <location>
        <begin position="22"/>
        <end position="99"/>
    </location>
</feature>
<dbReference type="HOGENOM" id="CLU_074343_2_2_0"/>
<dbReference type="EMBL" id="CP002454">
    <property type="protein sequence ID" value="ADV65972.1"/>
    <property type="molecule type" value="Genomic_DNA"/>
</dbReference>
<feature type="chain" id="PRO_5003231593" description="DUF305 domain-containing protein" evidence="1">
    <location>
        <begin position="23"/>
        <end position="187"/>
    </location>
</feature>
<dbReference type="RefSeq" id="WP_013555477.1">
    <property type="nucleotide sequence ID" value="NC_014958.1"/>
</dbReference>
<organism evidence="3 4">
    <name type="scientific">Deinococcus maricopensis (strain DSM 21211 / LMG 22137 / NRRL B-23946 / LB-34)</name>
    <dbReference type="NCBI Taxonomy" id="709986"/>
    <lineage>
        <taxon>Bacteria</taxon>
        <taxon>Thermotogati</taxon>
        <taxon>Deinococcota</taxon>
        <taxon>Deinococci</taxon>
        <taxon>Deinococcales</taxon>
        <taxon>Deinococcaceae</taxon>
        <taxon>Deinococcus</taxon>
    </lineage>
</organism>
<dbReference type="PANTHER" id="PTHR36933:SF1">
    <property type="entry name" value="SLL0788 PROTEIN"/>
    <property type="match status" value="1"/>
</dbReference>
<evidence type="ECO:0000256" key="1">
    <source>
        <dbReference type="SAM" id="SignalP"/>
    </source>
</evidence>
<name>E8U4D5_DEIML</name>
<keyword evidence="1" id="KW-0732">Signal</keyword>
<dbReference type="PANTHER" id="PTHR36933">
    <property type="entry name" value="SLL0788 PROTEIN"/>
    <property type="match status" value="1"/>
</dbReference>
<dbReference type="InterPro" id="IPR005183">
    <property type="entry name" value="DUF305_CopM-like"/>
</dbReference>
<dbReference type="STRING" id="709986.Deima_0311"/>
<protein>
    <recommendedName>
        <fullName evidence="2">DUF305 domain-containing protein</fullName>
    </recommendedName>
</protein>
<keyword evidence="4" id="KW-1185">Reference proteome</keyword>
<dbReference type="eggNOG" id="COG3544">
    <property type="taxonomic scope" value="Bacteria"/>
</dbReference>
<proteinExistence type="predicted"/>
<gene>
    <name evidence="3" type="ordered locus">Deima_0311</name>
</gene>
<evidence type="ECO:0000313" key="4">
    <source>
        <dbReference type="Proteomes" id="UP000008635"/>
    </source>
</evidence>
<dbReference type="InterPro" id="IPR012347">
    <property type="entry name" value="Ferritin-like"/>
</dbReference>
<dbReference type="Pfam" id="PF03713">
    <property type="entry name" value="DUF305"/>
    <property type="match status" value="2"/>
</dbReference>
<reference evidence="4" key="2">
    <citation type="submission" date="2011-01" db="EMBL/GenBank/DDBJ databases">
        <title>The complete genome of Deinococcus maricopensis DSM 21211.</title>
        <authorList>
            <consortium name="US DOE Joint Genome Institute (JGI-PGF)"/>
            <person name="Lucas S."/>
            <person name="Copeland A."/>
            <person name="Lapidus A."/>
            <person name="Goodwin L."/>
            <person name="Pitluck S."/>
            <person name="Kyrpides N."/>
            <person name="Mavromatis K."/>
            <person name="Pagani I."/>
            <person name="Ivanova N."/>
            <person name="Ovchinnikova G."/>
            <person name="Zeytun A."/>
            <person name="Detter J.C."/>
            <person name="Han C."/>
            <person name="Land M."/>
            <person name="Hauser L."/>
            <person name="Markowitz V."/>
            <person name="Cheng J.-F."/>
            <person name="Hugenholtz P."/>
            <person name="Woyke T."/>
            <person name="Wu D."/>
            <person name="Pukall R."/>
            <person name="Gehrich-Schroeter G."/>
            <person name="Brambilla E."/>
            <person name="Klenk H.-P."/>
            <person name="Eisen J.A."/>
        </authorList>
    </citation>
    <scope>NUCLEOTIDE SEQUENCE [LARGE SCALE GENOMIC DNA]</scope>
    <source>
        <strain evidence="4">DSM 21211 / LMG 22137 / NRRL B-23946 / LB-34</strain>
    </source>
</reference>
<sequence length="187" mass="20412" precursor="true">MNVRLFLVGLTALALVGAPARAQMDHSMHTATPDTAPLSRLSGKAFDRAYLSMMVAHHQGALAMTRAVQARLTDPQVKSWAAAILREQTREIDSMNAWLRTLGGADTNAQRLMAGSMQGMTARLSAAGNADQAFVTQMLPHHASAVDMANLALQKSSDARVLKLSRSIIRAQADEMYAFRLWRAPRR</sequence>
<dbReference type="KEGG" id="dmr:Deima_0311"/>
<reference evidence="3 4" key="1">
    <citation type="journal article" date="2011" name="Stand. Genomic Sci.">
        <title>Complete genome sequence of Deinococcus maricopensis type strain (LB-34).</title>
        <authorList>
            <person name="Pukall R."/>
            <person name="Zeytun A."/>
            <person name="Lucas S."/>
            <person name="Lapidus A."/>
            <person name="Hammon N."/>
            <person name="Deshpande S."/>
            <person name="Nolan M."/>
            <person name="Cheng J.F."/>
            <person name="Pitluck S."/>
            <person name="Liolios K."/>
            <person name="Pagani I."/>
            <person name="Mikhailova N."/>
            <person name="Ivanova N."/>
            <person name="Mavromatis K."/>
            <person name="Pati A."/>
            <person name="Tapia R."/>
            <person name="Han C."/>
            <person name="Goodwin L."/>
            <person name="Chen A."/>
            <person name="Palaniappan K."/>
            <person name="Land M."/>
            <person name="Hauser L."/>
            <person name="Chang Y.J."/>
            <person name="Jeffries C.D."/>
            <person name="Brambilla E.M."/>
            <person name="Rohde M."/>
            <person name="Goker M."/>
            <person name="Detter J.C."/>
            <person name="Woyke T."/>
            <person name="Bristow J."/>
            <person name="Eisen J.A."/>
            <person name="Markowitz V."/>
            <person name="Hugenholtz P."/>
            <person name="Kyrpides N.C."/>
            <person name="Klenk H.P."/>
        </authorList>
    </citation>
    <scope>NUCLEOTIDE SEQUENCE [LARGE SCALE GENOMIC DNA]</scope>
    <source>
        <strain evidence="4">DSM 21211 / LMG 22137 / NRRL B-23946 / LB-34</strain>
    </source>
</reference>
<evidence type="ECO:0000313" key="3">
    <source>
        <dbReference type="EMBL" id="ADV65972.1"/>
    </source>
</evidence>
<evidence type="ECO:0000259" key="2">
    <source>
        <dbReference type="Pfam" id="PF03713"/>
    </source>
</evidence>
<feature type="signal peptide" evidence="1">
    <location>
        <begin position="1"/>
        <end position="22"/>
    </location>
</feature>
<dbReference type="Gene3D" id="1.20.1260.10">
    <property type="match status" value="2"/>
</dbReference>
<accession>E8U4D5</accession>